<name>N6Y192_THAL4</name>
<evidence type="ECO:0000313" key="2">
    <source>
        <dbReference type="EMBL" id="ENO85315.1"/>
    </source>
</evidence>
<evidence type="ECO:0000313" key="3">
    <source>
        <dbReference type="Proteomes" id="UP000013232"/>
    </source>
</evidence>
<gene>
    <name evidence="2" type="ORF">C666_15570</name>
</gene>
<proteinExistence type="predicted"/>
<dbReference type="SMART" id="SM00028">
    <property type="entry name" value="TPR"/>
    <property type="match status" value="2"/>
</dbReference>
<keyword evidence="3" id="KW-1185">Reference proteome</keyword>
<dbReference type="PROSITE" id="PS50005">
    <property type="entry name" value="TPR"/>
    <property type="match status" value="1"/>
</dbReference>
<dbReference type="InterPro" id="IPR019734">
    <property type="entry name" value="TPR_rpt"/>
</dbReference>
<protein>
    <submittedName>
        <fullName evidence="2">Uncharacterized protein</fullName>
    </submittedName>
</protein>
<dbReference type="Proteomes" id="UP000013232">
    <property type="component" value="Unassembled WGS sequence"/>
</dbReference>
<accession>N6Y192</accession>
<dbReference type="RefSeq" id="WP_004342832.1">
    <property type="nucleotide sequence ID" value="NZ_AMXE01000078.1"/>
</dbReference>
<dbReference type="Pfam" id="PF13176">
    <property type="entry name" value="TPR_7"/>
    <property type="match status" value="1"/>
</dbReference>
<dbReference type="eggNOG" id="COG5010">
    <property type="taxonomic scope" value="Bacteria"/>
</dbReference>
<comment type="caution">
    <text evidence="2">The sequence shown here is derived from an EMBL/GenBank/DDBJ whole genome shotgun (WGS) entry which is preliminary data.</text>
</comment>
<feature type="repeat" description="TPR" evidence="1">
    <location>
        <begin position="183"/>
        <end position="216"/>
    </location>
</feature>
<sequence>MISSTRQTDTAAGRSALVRRKACRLLAAPLIATLLSACGGITIQAAQAPSTRNLPTTAPVAQAAGPQQPASAADGLKLARLLRDQGRYEAAAEVYAQLEQRRELQPLELLEYASVAAQVQAPQDSLALFGRARHALGEAGTTLSPATRAALCNGLGRARLALGQSDAALADFDCALAATPDDLTALNAKGVLLDARGEHAQAQQLLSRALEIAPADFRILNNLALSYLASGDGARATRLLSQTELRGWPTLRLNLAFAHALGGDEARARQTLLTLMDAAQADHALADFAQRLARIRAGAPIADELLSASRQALPLIPASREGDGRG</sequence>
<dbReference type="AlphaFoldDB" id="N6Y192"/>
<dbReference type="OrthoDB" id="9814366at2"/>
<dbReference type="InterPro" id="IPR011990">
    <property type="entry name" value="TPR-like_helical_dom_sf"/>
</dbReference>
<dbReference type="EMBL" id="AMXE01000078">
    <property type="protein sequence ID" value="ENO85315.1"/>
    <property type="molecule type" value="Genomic_DNA"/>
</dbReference>
<dbReference type="STRING" id="1123367.GCA_000621305_01495"/>
<dbReference type="SUPFAM" id="SSF48452">
    <property type="entry name" value="TPR-like"/>
    <property type="match status" value="1"/>
</dbReference>
<dbReference type="Pfam" id="PF13432">
    <property type="entry name" value="TPR_16"/>
    <property type="match status" value="1"/>
</dbReference>
<evidence type="ECO:0000256" key="1">
    <source>
        <dbReference type="PROSITE-ProRule" id="PRU00339"/>
    </source>
</evidence>
<organism evidence="2 3">
    <name type="scientific">Thauera linaloolentis (strain DSM 12138 / JCM 21573 / CCUG 41526 / CIP 105981 / IAM 15112 / NBRC 102519 / 47Lol)</name>
    <dbReference type="NCBI Taxonomy" id="1123367"/>
    <lineage>
        <taxon>Bacteria</taxon>
        <taxon>Pseudomonadati</taxon>
        <taxon>Pseudomonadota</taxon>
        <taxon>Betaproteobacteria</taxon>
        <taxon>Rhodocyclales</taxon>
        <taxon>Zoogloeaceae</taxon>
        <taxon>Thauera</taxon>
    </lineage>
</organism>
<reference evidence="2 3" key="1">
    <citation type="submission" date="2012-09" db="EMBL/GenBank/DDBJ databases">
        <title>Draft Genome Sequences of 6 Strains from Genus Thauera.</title>
        <authorList>
            <person name="Liu B."/>
            <person name="Shapleigh J.P."/>
            <person name="Frostegard A.H."/>
        </authorList>
    </citation>
    <scope>NUCLEOTIDE SEQUENCE [LARGE SCALE GENOMIC DNA]</scope>
    <source>
        <strain evidence="3">47Lol / DSM 12138</strain>
    </source>
</reference>
<keyword evidence="1" id="KW-0802">TPR repeat</keyword>
<dbReference type="Gene3D" id="1.25.40.10">
    <property type="entry name" value="Tetratricopeptide repeat domain"/>
    <property type="match status" value="1"/>
</dbReference>